<dbReference type="EMBL" id="CP157960">
    <property type="protein sequence ID" value="XBT93964.1"/>
    <property type="molecule type" value="Genomic_DNA"/>
</dbReference>
<name>A0AAU7RUR5_9HYPH</name>
<dbReference type="RefSeq" id="WP_349958096.1">
    <property type="nucleotide sequence ID" value="NZ_CP157960.1"/>
</dbReference>
<sequence length="73" mass="8056">MVSIWLPIKNGPLLIGAKCLLDAFQADPALRGRYRVGDERRKDGKREIEIICDTEATADKAKDVAMIAKLSCP</sequence>
<proteinExistence type="predicted"/>
<evidence type="ECO:0000313" key="1">
    <source>
        <dbReference type="EMBL" id="XBT93964.1"/>
    </source>
</evidence>
<organism evidence="1">
    <name type="scientific">Rhizobium sp. ZPR3</name>
    <dbReference type="NCBI Taxonomy" id="3158967"/>
    <lineage>
        <taxon>Bacteria</taxon>
        <taxon>Pseudomonadati</taxon>
        <taxon>Pseudomonadota</taxon>
        <taxon>Alphaproteobacteria</taxon>
        <taxon>Hyphomicrobiales</taxon>
        <taxon>Rhizobiaceae</taxon>
        <taxon>Rhizobium/Agrobacterium group</taxon>
        <taxon>Rhizobium</taxon>
    </lineage>
</organism>
<reference evidence="1" key="1">
    <citation type="submission" date="2024-06" db="EMBL/GenBank/DDBJ databases">
        <authorList>
            <person name="Li T."/>
            <person name="Gao R."/>
        </authorList>
    </citation>
    <scope>NUCLEOTIDE SEQUENCE</scope>
    <source>
        <strain evidence="1">ZPR3</strain>
    </source>
</reference>
<protein>
    <submittedName>
        <fullName evidence="1">Uncharacterized protein</fullName>
    </submittedName>
</protein>
<dbReference type="AlphaFoldDB" id="A0AAU7RUR5"/>
<gene>
    <name evidence="1" type="ORF">ABM479_05750</name>
</gene>
<accession>A0AAU7RUR5</accession>